<dbReference type="InterPro" id="IPR036266">
    <property type="entry name" value="SecA_Wing/Scaffold_sf"/>
</dbReference>
<keyword evidence="13 15" id="KW-0472">Membrane</keyword>
<keyword evidence="6" id="KW-0479">Metal-binding</keyword>
<evidence type="ECO:0000256" key="11">
    <source>
        <dbReference type="ARBA" id="ARBA00022967"/>
    </source>
</evidence>
<comment type="subcellular location">
    <subcellularLocation>
        <location evidence="15">Cell membrane</location>
        <topology evidence="15">Peripheral membrane protein</topology>
        <orientation evidence="15">Cytoplasmic side</orientation>
    </subcellularLocation>
    <subcellularLocation>
        <location evidence="15">Cytoplasm</location>
    </subcellularLocation>
    <text evidence="15">Distribution is 50-50.</text>
</comment>
<dbReference type="PRINTS" id="PR00906">
    <property type="entry name" value="SECA"/>
</dbReference>
<name>A0A4R2KU87_9FIRM</name>
<dbReference type="HAMAP" id="MF_01382">
    <property type="entry name" value="SecA"/>
    <property type="match status" value="1"/>
</dbReference>
<feature type="binding site" evidence="15">
    <location>
        <begin position="103"/>
        <end position="107"/>
    </location>
    <ligand>
        <name>ATP</name>
        <dbReference type="ChEBI" id="CHEBI:30616"/>
    </ligand>
</feature>
<keyword evidence="7 15" id="KW-0547">Nucleotide-binding</keyword>
<dbReference type="Pfam" id="PF02810">
    <property type="entry name" value="SEC-C"/>
    <property type="match status" value="1"/>
</dbReference>
<keyword evidence="11 15" id="KW-1278">Translocase</keyword>
<dbReference type="SMART" id="SM00957">
    <property type="entry name" value="SecA_DEAD"/>
    <property type="match status" value="1"/>
</dbReference>
<protein>
    <recommendedName>
        <fullName evidence="15 16">Protein translocase subunit SecA</fullName>
        <ecNumber evidence="15">7.4.2.8</ecNumber>
    </recommendedName>
</protein>
<dbReference type="PANTHER" id="PTHR30612">
    <property type="entry name" value="SECA INNER MEMBRANE COMPONENT OF SEC PROTEIN SECRETION SYSTEM"/>
    <property type="match status" value="1"/>
</dbReference>
<dbReference type="EC" id="7.4.2.8" evidence="15"/>
<gene>
    <name evidence="15" type="primary">secA</name>
    <name evidence="19" type="ORF">EV214_10844</name>
</gene>
<dbReference type="CDD" id="cd17928">
    <property type="entry name" value="DEXDc_SecA"/>
    <property type="match status" value="1"/>
</dbReference>
<evidence type="ECO:0000256" key="7">
    <source>
        <dbReference type="ARBA" id="ARBA00022741"/>
    </source>
</evidence>
<organism evidence="19 20">
    <name type="scientific">Marinisporobacter balticus</name>
    <dbReference type="NCBI Taxonomy" id="2018667"/>
    <lineage>
        <taxon>Bacteria</taxon>
        <taxon>Bacillati</taxon>
        <taxon>Bacillota</taxon>
        <taxon>Clostridia</taxon>
        <taxon>Peptostreptococcales</taxon>
        <taxon>Thermotaleaceae</taxon>
        <taxon>Marinisporobacter</taxon>
    </lineage>
</organism>
<dbReference type="AlphaFoldDB" id="A0A4R2KU87"/>
<dbReference type="NCBIfam" id="NF009538">
    <property type="entry name" value="PRK12904.1"/>
    <property type="match status" value="1"/>
</dbReference>
<dbReference type="InterPro" id="IPR020937">
    <property type="entry name" value="SecA_CS"/>
</dbReference>
<keyword evidence="5 15" id="KW-0963">Cytoplasm</keyword>
<proteinExistence type="inferred from homology"/>
<feature type="domain" description="Helicase ATP-binding" evidence="17">
    <location>
        <begin position="87"/>
        <end position="246"/>
    </location>
</feature>
<dbReference type="InterPro" id="IPR014018">
    <property type="entry name" value="SecA_motor_DEAD"/>
</dbReference>
<comment type="function">
    <text evidence="15">Part of the Sec protein translocase complex. Interacts with the SecYEG preprotein conducting channel. Has a central role in coupling the hydrolysis of ATP to the transfer of proteins into and across the cell membrane, serving as an ATP-driven molecular motor driving the stepwise translocation of polypeptide chains across the membrane.</text>
</comment>
<dbReference type="SMART" id="SM00958">
    <property type="entry name" value="SecA_PP_bind"/>
    <property type="match status" value="1"/>
</dbReference>
<dbReference type="EMBL" id="SLWV01000008">
    <property type="protein sequence ID" value="TCO76442.1"/>
    <property type="molecule type" value="Genomic_DNA"/>
</dbReference>
<dbReference type="FunFam" id="3.40.50.300:FF:000334">
    <property type="entry name" value="Protein translocase subunit SecA"/>
    <property type="match status" value="1"/>
</dbReference>
<evidence type="ECO:0000256" key="15">
    <source>
        <dbReference type="HAMAP-Rule" id="MF_01382"/>
    </source>
</evidence>
<keyword evidence="10 15" id="KW-0653">Protein transport</keyword>
<evidence type="ECO:0000256" key="13">
    <source>
        <dbReference type="ARBA" id="ARBA00023136"/>
    </source>
</evidence>
<dbReference type="PANTHER" id="PTHR30612:SF0">
    <property type="entry name" value="CHLOROPLAST PROTEIN-TRANSPORTING ATPASE"/>
    <property type="match status" value="1"/>
</dbReference>
<dbReference type="GO" id="GO:0006605">
    <property type="term" value="P:protein targeting"/>
    <property type="evidence" value="ECO:0007669"/>
    <property type="project" value="UniProtKB-UniRule"/>
</dbReference>
<dbReference type="CDD" id="cd18803">
    <property type="entry name" value="SF2_C_secA"/>
    <property type="match status" value="1"/>
</dbReference>
<evidence type="ECO:0000256" key="10">
    <source>
        <dbReference type="ARBA" id="ARBA00022927"/>
    </source>
</evidence>
<accession>A0A4R2KU87</accession>
<dbReference type="FunFam" id="1.10.3060.10:FF:000002">
    <property type="entry name" value="Preprotein translocase subunit SecA"/>
    <property type="match status" value="1"/>
</dbReference>
<evidence type="ECO:0000259" key="17">
    <source>
        <dbReference type="PROSITE" id="PS51192"/>
    </source>
</evidence>
<evidence type="ECO:0000313" key="19">
    <source>
        <dbReference type="EMBL" id="TCO76442.1"/>
    </source>
</evidence>
<dbReference type="RefSeq" id="WP_132244392.1">
    <property type="nucleotide sequence ID" value="NZ_SLWV01000008.1"/>
</dbReference>
<keyword evidence="12 15" id="KW-0811">Translocation</keyword>
<dbReference type="GO" id="GO:0046872">
    <property type="term" value="F:metal ion binding"/>
    <property type="evidence" value="ECO:0007669"/>
    <property type="project" value="UniProtKB-KW"/>
</dbReference>
<evidence type="ECO:0000256" key="4">
    <source>
        <dbReference type="ARBA" id="ARBA00022475"/>
    </source>
</evidence>
<dbReference type="GO" id="GO:0017038">
    <property type="term" value="P:protein import"/>
    <property type="evidence" value="ECO:0007669"/>
    <property type="project" value="InterPro"/>
</dbReference>
<evidence type="ECO:0000313" key="20">
    <source>
        <dbReference type="Proteomes" id="UP000294919"/>
    </source>
</evidence>
<evidence type="ECO:0000256" key="8">
    <source>
        <dbReference type="ARBA" id="ARBA00022833"/>
    </source>
</evidence>
<dbReference type="SUPFAM" id="SSF81886">
    <property type="entry name" value="Helical scaffold and wing domains of SecA"/>
    <property type="match status" value="1"/>
</dbReference>
<reference evidence="19 20" key="1">
    <citation type="submission" date="2019-03" db="EMBL/GenBank/DDBJ databases">
        <title>Genomic Encyclopedia of Type Strains, Phase IV (KMG-IV): sequencing the most valuable type-strain genomes for metagenomic binning, comparative biology and taxonomic classification.</title>
        <authorList>
            <person name="Goeker M."/>
        </authorList>
    </citation>
    <scope>NUCLEOTIDE SEQUENCE [LARGE SCALE GENOMIC DNA]</scope>
    <source>
        <strain evidence="19 20">DSM 102940</strain>
    </source>
</reference>
<keyword evidence="9 15" id="KW-0067">ATP-binding</keyword>
<dbReference type="GO" id="GO:0043952">
    <property type="term" value="P:protein transport by the Sec complex"/>
    <property type="evidence" value="ECO:0007669"/>
    <property type="project" value="UniProtKB-ARBA"/>
</dbReference>
<dbReference type="Proteomes" id="UP000294919">
    <property type="component" value="Unassembled WGS sequence"/>
</dbReference>
<dbReference type="InterPro" id="IPR004027">
    <property type="entry name" value="SEC_C_motif"/>
</dbReference>
<feature type="binding site" evidence="15">
    <location>
        <position position="495"/>
    </location>
    <ligand>
        <name>ATP</name>
        <dbReference type="ChEBI" id="CHEBI:30616"/>
    </ligand>
</feature>
<keyword evidence="20" id="KW-1185">Reference proteome</keyword>
<dbReference type="InterPro" id="IPR014001">
    <property type="entry name" value="Helicase_ATP-bd"/>
</dbReference>
<dbReference type="InterPro" id="IPR011115">
    <property type="entry name" value="SecA_DEAD"/>
</dbReference>
<evidence type="ECO:0000259" key="18">
    <source>
        <dbReference type="PROSITE" id="PS51196"/>
    </source>
</evidence>
<keyword evidence="3 15" id="KW-0813">Transport</keyword>
<dbReference type="InterPro" id="IPR044722">
    <property type="entry name" value="SecA_SF2_C"/>
</dbReference>
<dbReference type="FunFam" id="3.40.50.300:FF:000113">
    <property type="entry name" value="Preprotein translocase subunit SecA"/>
    <property type="match status" value="1"/>
</dbReference>
<dbReference type="GO" id="GO:0065002">
    <property type="term" value="P:intracellular protein transmembrane transport"/>
    <property type="evidence" value="ECO:0007669"/>
    <property type="project" value="UniProtKB-UniRule"/>
</dbReference>
<comment type="cofactor">
    <cofactor evidence="1">
        <name>Zn(2+)</name>
        <dbReference type="ChEBI" id="CHEBI:29105"/>
    </cofactor>
</comment>
<comment type="caution">
    <text evidence="19">The sequence shown here is derived from an EMBL/GenBank/DDBJ whole genome shotgun (WGS) entry which is preliminary data.</text>
</comment>
<evidence type="ECO:0000256" key="16">
    <source>
        <dbReference type="RuleBase" id="RU003874"/>
    </source>
</evidence>
<sequence>MNFLEKIFGSFNDREVKKLFKTVDQIEALEEKIKKLTDVELKNKTTEFKDAIKEGKTLDELLTEVFAVVREAAWRTLGMRHFPVQLLGGIVLHQGRIAEMKTGEGKTLVATAPVYLNALEGKGVHVVTVNDYLAKRDMEWMAKIYNFLGLSIGCLVHGMNNEEKRAAYNADITYGTNNEFGFDYLRDNMVTYKKEMVQRPLNYAIVDEVDSILVDEARTPLIISGAGEKSTKLYFIVDQFVRSLKKETDYVIDEKASTIVLTDEPGGAVEKVEKFFGIENLADPENMEISHHVNQALRAHNLMKLDKDYVVKDGEIVIVDEFTGRLMFGRRYSDGLHQAIEAKEGLEVQRESKTLATVTLQNYFRMYNKLSGMTGTAKTEEDEFKHIYNMDVVVIPTNKPIQRKDLPDSIYKTESGKFDAVIRQIIEKHQNGQPVLVGTISIENSETLSKMLKKQGITHEVLNAKQHEREAEIVSQAGRYGAVTIATNMAGRGTDIVLGGNYEFMAKKELKKKGYSDTILSMVTSFAKTEDEEIIEARKLYNEIYEKIKVTTDAERDKVVAAGGLHIMGTERHESRRIDNQLRGRSGRQGDMGASQFHISLEDDLMRLFGSERIQGVVEKLGMEDDQPIEAGILSKSIESAQKRVEGRNFSIRKHVLQYDDVMNKQRDVMYKERKRVLEGENLREHIMGMLSSVVDATVVTYTAEAKYPEEWNLKGIEEYLHTIFLPKESLVFEDLMDMTIEDLKNRIMGLADELYKMKEDEVGEEKMRELERMILLRVVDTKWMDHIDAMDQLKQGIGLRAYGQEDPVRAYQIEGFDMFEAMTESIQEDTLKYLFNVTVQTETERKQVVKVTGTSGTDEGDNKKPFVKGKTIGRNDSCPCGSGKKYKKCCGK</sequence>
<evidence type="ECO:0000256" key="5">
    <source>
        <dbReference type="ARBA" id="ARBA00022490"/>
    </source>
</evidence>
<comment type="similarity">
    <text evidence="2 15 16">Belongs to the SecA family.</text>
</comment>
<dbReference type="Pfam" id="PF01043">
    <property type="entry name" value="SecA_PP_bind"/>
    <property type="match status" value="1"/>
</dbReference>
<dbReference type="InterPro" id="IPR036670">
    <property type="entry name" value="SecA_X-link_sf"/>
</dbReference>
<dbReference type="GO" id="GO:0005524">
    <property type="term" value="F:ATP binding"/>
    <property type="evidence" value="ECO:0007669"/>
    <property type="project" value="UniProtKB-UniRule"/>
</dbReference>
<dbReference type="Gene3D" id="3.40.50.300">
    <property type="entry name" value="P-loop containing nucleotide triphosphate hydrolases"/>
    <property type="match status" value="2"/>
</dbReference>
<dbReference type="OrthoDB" id="9805579at2"/>
<dbReference type="GO" id="GO:0005829">
    <property type="term" value="C:cytosol"/>
    <property type="evidence" value="ECO:0007669"/>
    <property type="project" value="TreeGrafter"/>
</dbReference>
<dbReference type="PROSITE" id="PS51192">
    <property type="entry name" value="HELICASE_ATP_BIND_1"/>
    <property type="match status" value="1"/>
</dbReference>
<dbReference type="NCBIfam" id="TIGR00963">
    <property type="entry name" value="secA"/>
    <property type="match status" value="1"/>
</dbReference>
<feature type="domain" description="SecA family profile" evidence="18">
    <location>
        <begin position="1"/>
        <end position="630"/>
    </location>
</feature>
<dbReference type="FunFam" id="3.90.1440.10:FF:000001">
    <property type="entry name" value="Preprotein translocase subunit SecA"/>
    <property type="match status" value="1"/>
</dbReference>
<dbReference type="Pfam" id="PF07516">
    <property type="entry name" value="SecA_SW"/>
    <property type="match status" value="1"/>
</dbReference>
<dbReference type="PROSITE" id="PS51196">
    <property type="entry name" value="SECA_MOTOR_DEAD"/>
    <property type="match status" value="1"/>
</dbReference>
<keyword evidence="8" id="KW-0862">Zinc</keyword>
<comment type="subunit">
    <text evidence="15">Monomer and homodimer. Part of the essential Sec protein translocation apparatus which comprises SecA, SecYEG and auxiliary proteins SecDF. Other proteins may also be involved.</text>
</comment>
<dbReference type="Gene3D" id="1.10.3060.10">
    <property type="entry name" value="Helical scaffold and wing domains of SecA"/>
    <property type="match status" value="1"/>
</dbReference>
<dbReference type="SUPFAM" id="SSF52540">
    <property type="entry name" value="P-loop containing nucleoside triphosphate hydrolases"/>
    <property type="match status" value="2"/>
</dbReference>
<evidence type="ECO:0000256" key="6">
    <source>
        <dbReference type="ARBA" id="ARBA00022723"/>
    </source>
</evidence>
<evidence type="ECO:0000256" key="3">
    <source>
        <dbReference type="ARBA" id="ARBA00022448"/>
    </source>
</evidence>
<evidence type="ECO:0000256" key="2">
    <source>
        <dbReference type="ARBA" id="ARBA00007650"/>
    </source>
</evidence>
<evidence type="ECO:0000256" key="14">
    <source>
        <dbReference type="ARBA" id="ARBA00034006"/>
    </source>
</evidence>
<dbReference type="GO" id="GO:0005886">
    <property type="term" value="C:plasma membrane"/>
    <property type="evidence" value="ECO:0007669"/>
    <property type="project" value="UniProtKB-SubCell"/>
</dbReference>
<dbReference type="InterPro" id="IPR011116">
    <property type="entry name" value="SecA_Wing/Scaffold"/>
</dbReference>
<dbReference type="Pfam" id="PF07517">
    <property type="entry name" value="SecA_DEAD"/>
    <property type="match status" value="1"/>
</dbReference>
<evidence type="ECO:0000256" key="1">
    <source>
        <dbReference type="ARBA" id="ARBA00001947"/>
    </source>
</evidence>
<dbReference type="InterPro" id="IPR000185">
    <property type="entry name" value="SecA"/>
</dbReference>
<dbReference type="PROSITE" id="PS01312">
    <property type="entry name" value="SECA"/>
    <property type="match status" value="1"/>
</dbReference>
<evidence type="ECO:0000256" key="9">
    <source>
        <dbReference type="ARBA" id="ARBA00022840"/>
    </source>
</evidence>
<keyword evidence="4 15" id="KW-1003">Cell membrane</keyword>
<dbReference type="Gene3D" id="3.90.1440.10">
    <property type="entry name" value="SecA, preprotein cross-linking domain"/>
    <property type="match status" value="1"/>
</dbReference>
<dbReference type="Pfam" id="PF21090">
    <property type="entry name" value="P-loop_SecA"/>
    <property type="match status" value="1"/>
</dbReference>
<evidence type="ECO:0000256" key="12">
    <source>
        <dbReference type="ARBA" id="ARBA00023010"/>
    </source>
</evidence>
<dbReference type="InterPro" id="IPR027417">
    <property type="entry name" value="P-loop_NTPase"/>
</dbReference>
<comment type="catalytic activity">
    <reaction evidence="14 15">
        <text>ATP + H2O + cellular proteinSide 1 = ADP + phosphate + cellular proteinSide 2.</text>
        <dbReference type="EC" id="7.4.2.8"/>
    </reaction>
</comment>
<dbReference type="GO" id="GO:0008564">
    <property type="term" value="F:protein-exporting ATPase activity"/>
    <property type="evidence" value="ECO:0007669"/>
    <property type="project" value="UniProtKB-EC"/>
</dbReference>
<dbReference type="InterPro" id="IPR011130">
    <property type="entry name" value="SecA_preprotein_X-link_dom"/>
</dbReference>
<dbReference type="GO" id="GO:0031522">
    <property type="term" value="C:cell envelope Sec protein transport complex"/>
    <property type="evidence" value="ECO:0007669"/>
    <property type="project" value="TreeGrafter"/>
</dbReference>
<dbReference type="SUPFAM" id="SSF81767">
    <property type="entry name" value="Pre-protein crosslinking domain of SecA"/>
    <property type="match status" value="1"/>
</dbReference>
<feature type="binding site" evidence="15">
    <location>
        <position position="85"/>
    </location>
    <ligand>
        <name>ATP</name>
        <dbReference type="ChEBI" id="CHEBI:30616"/>
    </ligand>
</feature>